<feature type="transmembrane region" description="Helical" evidence="5">
    <location>
        <begin position="12"/>
        <end position="32"/>
    </location>
</feature>
<dbReference type="AlphaFoldDB" id="E4Z301"/>
<dbReference type="GO" id="GO:0015179">
    <property type="term" value="F:L-amino acid transmembrane transporter activity"/>
    <property type="evidence" value="ECO:0007669"/>
    <property type="project" value="TreeGrafter"/>
</dbReference>
<feature type="transmembrane region" description="Helical" evidence="5">
    <location>
        <begin position="243"/>
        <end position="265"/>
    </location>
</feature>
<feature type="transmembrane region" description="Helical" evidence="5">
    <location>
        <begin position="285"/>
        <end position="307"/>
    </location>
</feature>
<accession>E4Z301</accession>
<sequence>MSGKIQLQRHVDLTSAVMIIVGAIVGSGIYISPKGILEHAGTSGYALILWILSGLVASMGAFCYAEAGALIPKSGGEYPVILEAFGPICGFTFAWTCTTIIRPASLAIFTSAFAQYAFSIISDCGDTVVSQKLLACAAIWSVCAINVYSMNLTQSLTKIFGYIKIASLVIIILLGVYGLVIGKGDLSVWQVDRAFLKDGKTAFPDVSHIGLGLYHGLWSYDGWNQLNYVVEEMKNPETNLLKAIVISLIAITGFYLVINFMYISILGVENILASPAVATSYAQKIFPQISFIIPVMVACSCLGAALVQGMTAARIPYSAAREGQMPVFLSMIHIDFLTPAPAVMLKWNSCFSASFVWRYQLADQLLFLLHVDFSFLDLFRHFHLPKNASDGQSRAFIRRSSLHSRCYNSDWFLSVSLRRLSTSSKLAKTSILAICLSFAGLRSVLDCFSPFENRRI</sequence>
<comment type="subcellular location">
    <subcellularLocation>
        <location evidence="1">Membrane</location>
        <topology evidence="1">Multi-pass membrane protein</topology>
    </subcellularLocation>
</comment>
<dbReference type="PANTHER" id="PTHR11785">
    <property type="entry name" value="AMINO ACID TRANSPORTER"/>
    <property type="match status" value="1"/>
</dbReference>
<evidence type="ECO:0000256" key="5">
    <source>
        <dbReference type="SAM" id="Phobius"/>
    </source>
</evidence>
<feature type="transmembrane region" description="Helical" evidence="5">
    <location>
        <begin position="77"/>
        <end position="95"/>
    </location>
</feature>
<protein>
    <recommendedName>
        <fullName evidence="7">Amino acid permease/ SLC12A domain-containing protein</fullName>
    </recommendedName>
</protein>
<evidence type="ECO:0000313" key="6">
    <source>
        <dbReference type="EMBL" id="CBY42079.1"/>
    </source>
</evidence>
<keyword evidence="3 5" id="KW-1133">Transmembrane helix</keyword>
<organism evidence="6">
    <name type="scientific">Oikopleura dioica</name>
    <name type="common">Tunicate</name>
    <dbReference type="NCBI Taxonomy" id="34765"/>
    <lineage>
        <taxon>Eukaryota</taxon>
        <taxon>Metazoa</taxon>
        <taxon>Chordata</taxon>
        <taxon>Tunicata</taxon>
        <taxon>Appendicularia</taxon>
        <taxon>Copelata</taxon>
        <taxon>Oikopleuridae</taxon>
        <taxon>Oikopleura</taxon>
    </lineage>
</organism>
<dbReference type="Proteomes" id="UP000011014">
    <property type="component" value="Unassembled WGS sequence"/>
</dbReference>
<dbReference type="InterPro" id="IPR002293">
    <property type="entry name" value="AA/rel_permease1"/>
</dbReference>
<keyword evidence="4 5" id="KW-0472">Membrane</keyword>
<evidence type="ECO:0000256" key="3">
    <source>
        <dbReference type="ARBA" id="ARBA00022989"/>
    </source>
</evidence>
<dbReference type="GO" id="GO:0016020">
    <property type="term" value="C:membrane"/>
    <property type="evidence" value="ECO:0007669"/>
    <property type="project" value="UniProtKB-SubCell"/>
</dbReference>
<dbReference type="EMBL" id="FN656851">
    <property type="protein sequence ID" value="CBY42079.1"/>
    <property type="molecule type" value="Genomic_DNA"/>
</dbReference>
<dbReference type="Pfam" id="PF13520">
    <property type="entry name" value="AA_permease_2"/>
    <property type="match status" value="1"/>
</dbReference>
<proteinExistence type="predicted"/>
<dbReference type="InterPro" id="IPR050598">
    <property type="entry name" value="AminoAcid_Transporter"/>
</dbReference>
<name>E4Z301_OIKDI</name>
<evidence type="ECO:0000256" key="1">
    <source>
        <dbReference type="ARBA" id="ARBA00004141"/>
    </source>
</evidence>
<evidence type="ECO:0008006" key="7">
    <source>
        <dbReference type="Google" id="ProtNLM"/>
    </source>
</evidence>
<keyword evidence="2 5" id="KW-0812">Transmembrane</keyword>
<evidence type="ECO:0000256" key="4">
    <source>
        <dbReference type="ARBA" id="ARBA00023136"/>
    </source>
</evidence>
<dbReference type="PANTHER" id="PTHR11785:SF512">
    <property type="entry name" value="SOBREMESA, ISOFORM B"/>
    <property type="match status" value="1"/>
</dbReference>
<feature type="transmembrane region" description="Helical" evidence="5">
    <location>
        <begin position="44"/>
        <end position="65"/>
    </location>
</feature>
<gene>
    <name evidence="6" type="ORF">GSOID_T00025743001</name>
</gene>
<evidence type="ECO:0000256" key="2">
    <source>
        <dbReference type="ARBA" id="ARBA00022692"/>
    </source>
</evidence>
<reference evidence="6" key="1">
    <citation type="journal article" date="2010" name="Science">
        <title>Plasticity of animal genome architecture unmasked by rapid evolution of a pelagic tunicate.</title>
        <authorList>
            <person name="Denoeud F."/>
            <person name="Henriet S."/>
            <person name="Mungpakdee S."/>
            <person name="Aury J.M."/>
            <person name="Da Silva C."/>
            <person name="Brinkmann H."/>
            <person name="Mikhaleva J."/>
            <person name="Olsen L.C."/>
            <person name="Jubin C."/>
            <person name="Canestro C."/>
            <person name="Bouquet J.M."/>
            <person name="Danks G."/>
            <person name="Poulain J."/>
            <person name="Campsteijn C."/>
            <person name="Adamski M."/>
            <person name="Cross I."/>
            <person name="Yadetie F."/>
            <person name="Muffato M."/>
            <person name="Louis A."/>
            <person name="Butcher S."/>
            <person name="Tsagkogeorga G."/>
            <person name="Konrad A."/>
            <person name="Singh S."/>
            <person name="Jensen M.F."/>
            <person name="Cong E.H."/>
            <person name="Eikeseth-Otteraa H."/>
            <person name="Noel B."/>
            <person name="Anthouard V."/>
            <person name="Porcel B.M."/>
            <person name="Kachouri-Lafond R."/>
            <person name="Nishino A."/>
            <person name="Ugolini M."/>
            <person name="Chourrout P."/>
            <person name="Nishida H."/>
            <person name="Aasland R."/>
            <person name="Huzurbazar S."/>
            <person name="Westhof E."/>
            <person name="Delsuc F."/>
            <person name="Lehrach H."/>
            <person name="Reinhardt R."/>
            <person name="Weissenbach J."/>
            <person name="Roy S.W."/>
            <person name="Artiguenave F."/>
            <person name="Postlethwait J.H."/>
            <person name="Manak J.R."/>
            <person name="Thompson E.M."/>
            <person name="Jaillon O."/>
            <person name="Du Pasquier L."/>
            <person name="Boudinot P."/>
            <person name="Liberles D.A."/>
            <person name="Volff J.N."/>
            <person name="Philippe H."/>
            <person name="Lenhard B."/>
            <person name="Roest Crollius H."/>
            <person name="Wincker P."/>
            <person name="Chourrout D."/>
        </authorList>
    </citation>
    <scope>NUCLEOTIDE SEQUENCE [LARGE SCALE GENOMIC DNA]</scope>
</reference>
<feature type="transmembrane region" description="Helical" evidence="5">
    <location>
        <begin position="159"/>
        <end position="180"/>
    </location>
</feature>
<dbReference type="Gene3D" id="1.20.1740.10">
    <property type="entry name" value="Amino acid/polyamine transporter I"/>
    <property type="match status" value="1"/>
</dbReference>